<evidence type="ECO:0000256" key="3">
    <source>
        <dbReference type="ARBA" id="ARBA00023274"/>
    </source>
</evidence>
<accession>A0A411ADB5</accession>
<organism evidence="4">
    <name type="scientific">Babesia motasi</name>
    <dbReference type="NCBI Taxonomy" id="237580"/>
    <lineage>
        <taxon>Eukaryota</taxon>
        <taxon>Sar</taxon>
        <taxon>Alveolata</taxon>
        <taxon>Apicomplexa</taxon>
        <taxon>Aconoidasida</taxon>
        <taxon>Piroplasmida</taxon>
        <taxon>Babesiidae</taxon>
        <taxon>Babesia</taxon>
    </lineage>
</organism>
<reference evidence="4" key="1">
    <citation type="submission" date="2018-09" db="EMBL/GenBank/DDBJ databases">
        <title>Comparative sequence analysis of Babesia apicoplast genomes of sheep originating from six regions.</title>
        <authorList>
            <person name="Wang X."/>
            <person name="Guan G."/>
        </authorList>
    </citation>
    <scope>NUCLEOTIDE SEQUENCE</scope>
    <source>
        <strain evidence="4">Tianzhu</strain>
    </source>
</reference>
<dbReference type="AlphaFoldDB" id="A0A411ADB5"/>
<name>A0A411ADB5_9APIC</name>
<keyword evidence="3" id="KW-0687">Ribonucleoprotein</keyword>
<protein>
    <submittedName>
        <fullName evidence="4">Ribosomal protein S3</fullName>
    </submittedName>
</protein>
<evidence type="ECO:0000256" key="2">
    <source>
        <dbReference type="ARBA" id="ARBA00022980"/>
    </source>
</evidence>
<dbReference type="EMBL" id="MH992227">
    <property type="protein sequence ID" value="QAX27060.1"/>
    <property type="molecule type" value="Genomic_DNA"/>
</dbReference>
<dbReference type="SUPFAM" id="SSF54821">
    <property type="entry name" value="Ribosomal protein S3 C-terminal domain"/>
    <property type="match status" value="1"/>
</dbReference>
<dbReference type="GO" id="GO:1990904">
    <property type="term" value="C:ribonucleoprotein complex"/>
    <property type="evidence" value="ECO:0007669"/>
    <property type="project" value="UniProtKB-KW"/>
</dbReference>
<keyword evidence="2 4" id="KW-0689">Ribosomal protein</keyword>
<evidence type="ECO:0000256" key="1">
    <source>
        <dbReference type="ARBA" id="ARBA00010761"/>
    </source>
</evidence>
<comment type="similarity">
    <text evidence="1">Belongs to the universal ribosomal protein uS3 family.</text>
</comment>
<sequence>MTKAISPVLFRPNIFSNYINKTHVKLNKNLNNLNYFKFFQLLFNTLRLYKSKLKNYSTKKHFLYFTCSYKDNYNLCLNLKCSKMHDKIDILNSYILLYKLITYINYFITYNLYMYNKIFIWSYMSCIKNLYTNKFYIIKTLKYYISKYTNYYIKISQFCNTILNKKFIKSSRTLQSIKIIYSGCLNKGGSKKKVFNYTHGNIPITSKSVNMDYINDYIKTYKGTIGIKCWLVF</sequence>
<gene>
    <name evidence="4" type="primary">rps3</name>
</gene>
<evidence type="ECO:0000313" key="4">
    <source>
        <dbReference type="EMBL" id="QAX27060.1"/>
    </source>
</evidence>
<dbReference type="GO" id="GO:0005840">
    <property type="term" value="C:ribosome"/>
    <property type="evidence" value="ECO:0007669"/>
    <property type="project" value="UniProtKB-KW"/>
</dbReference>
<dbReference type="InterPro" id="IPR036419">
    <property type="entry name" value="Ribosomal_S3_C_sf"/>
</dbReference>
<proteinExistence type="inferred from homology"/>
<dbReference type="Gene3D" id="3.30.1140.32">
    <property type="entry name" value="Ribosomal protein S3, C-terminal domain"/>
    <property type="match status" value="1"/>
</dbReference>